<dbReference type="GO" id="GO:0015891">
    <property type="term" value="P:siderophore transport"/>
    <property type="evidence" value="ECO:0007669"/>
    <property type="project" value="InterPro"/>
</dbReference>
<keyword evidence="12 19" id="KW-0675">Receptor</keyword>
<dbReference type="CDD" id="cd01347">
    <property type="entry name" value="ligand_gated_channel"/>
    <property type="match status" value="1"/>
</dbReference>
<dbReference type="NCBIfam" id="TIGR01783">
    <property type="entry name" value="TonB-siderophor"/>
    <property type="match status" value="1"/>
</dbReference>
<dbReference type="PROSITE" id="PS52016">
    <property type="entry name" value="TONB_DEPENDENT_REC_3"/>
    <property type="match status" value="1"/>
</dbReference>
<evidence type="ECO:0000259" key="18">
    <source>
        <dbReference type="Pfam" id="PF07715"/>
    </source>
</evidence>
<evidence type="ECO:0000256" key="13">
    <source>
        <dbReference type="ARBA" id="ARBA00023237"/>
    </source>
</evidence>
<comment type="subcellular location">
    <subcellularLocation>
        <location evidence="1 14">Cell outer membrane</location>
        <topology evidence="1 14">Multi-pass membrane protein</topology>
    </subcellularLocation>
</comment>
<dbReference type="Gene3D" id="2.170.130.10">
    <property type="entry name" value="TonB-dependent receptor, plug domain"/>
    <property type="match status" value="1"/>
</dbReference>
<evidence type="ECO:0000256" key="7">
    <source>
        <dbReference type="ARBA" id="ARBA00022729"/>
    </source>
</evidence>
<evidence type="ECO:0000256" key="5">
    <source>
        <dbReference type="ARBA" id="ARBA00022496"/>
    </source>
</evidence>
<dbReference type="AlphaFoldDB" id="A0AAU9ARC2"/>
<gene>
    <name evidence="19" type="ORF">LEN_4520</name>
</gene>
<evidence type="ECO:0000256" key="9">
    <source>
        <dbReference type="ARBA" id="ARBA00023065"/>
    </source>
</evidence>
<name>A0AAU9ARC2_LYSEN</name>
<feature type="short sequence motif" description="TonB C-terminal box" evidence="15">
    <location>
        <begin position="706"/>
        <end position="723"/>
    </location>
</feature>
<evidence type="ECO:0000256" key="3">
    <source>
        <dbReference type="ARBA" id="ARBA00022448"/>
    </source>
</evidence>
<keyword evidence="13 14" id="KW-0998">Cell outer membrane</keyword>
<evidence type="ECO:0000256" key="11">
    <source>
        <dbReference type="ARBA" id="ARBA00023136"/>
    </source>
</evidence>
<evidence type="ECO:0000256" key="6">
    <source>
        <dbReference type="ARBA" id="ARBA00022692"/>
    </source>
</evidence>
<evidence type="ECO:0000313" key="19">
    <source>
        <dbReference type="EMBL" id="BAW00008.1"/>
    </source>
</evidence>
<keyword evidence="11 14" id="KW-0472">Membrane</keyword>
<evidence type="ECO:0000259" key="17">
    <source>
        <dbReference type="Pfam" id="PF00593"/>
    </source>
</evidence>
<dbReference type="Gene3D" id="2.40.170.20">
    <property type="entry name" value="TonB-dependent receptor, beta-barrel domain"/>
    <property type="match status" value="1"/>
</dbReference>
<dbReference type="GO" id="GO:0038023">
    <property type="term" value="F:signaling receptor activity"/>
    <property type="evidence" value="ECO:0007669"/>
    <property type="project" value="InterPro"/>
</dbReference>
<keyword evidence="3 14" id="KW-0813">Transport</keyword>
<sequence length="723" mass="79239">MSFPDMPAATTSPTLSAISLSIRTALFGLPLGLAMYAPHAAAEQPAGHASSATTLDRIEVLGERGAYQVPRTGTAMKTDTALLDTPQSVTVVTDKLIRDQAMQSMADVVRYVPGVQMAQGEGHRDAPILRGNTSTADFFVNGVRDDVQYYRDLYNIERVEVLKGPSGMIFGRGGSGGLINRVTKQANWTDQAEIAATIGSWDQRRVVGDFNRALSDTAAFRVTGMYEDSESYRDEVELKRWAINPTLSFRANDATTFAFGYEHFEDDRVTDRGVPSLLPVRGAPLRTDASTFFGNADLSPTWARVDALTATIAHDFGNGARIVNQTRYADYDKFYQNVFPGAYTAGNGRVAISAYNNLTTRKNLLNQTDLTFKLETGAVKHELLIGAEFARQTTDNFRETGYFPAVGANATAAFVTLPNTIYTGPVAFRQSASDADNHSVAKSAAIYIQDQIEFSPQWQAVLGVRFDRFDADLRNNRNGTSLSSSDDLVSPRAGLIYKPRENISIYASHSLAYVPRAGEQLASLTPSNRNLDPEKFTNDEIGVKWDLASGIAASLAVYQLDRTNVAIVDPNNPAQSLLVDGQRVRGVELEASGRITEAWQIMGGYAYQDSEVQTPGAQDGNRLGQVPKSSFSLWNRYDFNPNWGVGLGVIHQSEVYVATDNAVKLPSFTRVDAAAFYNVNDKLRMQLNVENLFDEDYYASAHSNNNLLPGSPRAVRLGLSYRF</sequence>
<protein>
    <submittedName>
        <fullName evidence="19">TonB-dependent siderophore receptor</fullName>
    </submittedName>
</protein>
<organism evidence="19 20">
    <name type="scientific">Lysobacter enzymogenes</name>
    <dbReference type="NCBI Taxonomy" id="69"/>
    <lineage>
        <taxon>Bacteria</taxon>
        <taxon>Pseudomonadati</taxon>
        <taxon>Pseudomonadota</taxon>
        <taxon>Gammaproteobacteria</taxon>
        <taxon>Lysobacterales</taxon>
        <taxon>Lysobacteraceae</taxon>
        <taxon>Lysobacter</taxon>
    </lineage>
</organism>
<evidence type="ECO:0000256" key="12">
    <source>
        <dbReference type="ARBA" id="ARBA00023170"/>
    </source>
</evidence>
<dbReference type="InterPro" id="IPR010105">
    <property type="entry name" value="TonB_sidphr_rcpt"/>
</dbReference>
<keyword evidence="4 14" id="KW-1134">Transmembrane beta strand</keyword>
<evidence type="ECO:0000313" key="20">
    <source>
        <dbReference type="Proteomes" id="UP000218824"/>
    </source>
</evidence>
<feature type="domain" description="TonB-dependent receptor plug" evidence="18">
    <location>
        <begin position="82"/>
        <end position="177"/>
    </location>
</feature>
<dbReference type="PANTHER" id="PTHR32552:SF68">
    <property type="entry name" value="FERRICHROME OUTER MEMBRANE TRANSPORTER_PHAGE RECEPTOR"/>
    <property type="match status" value="1"/>
</dbReference>
<evidence type="ECO:0000256" key="14">
    <source>
        <dbReference type="PROSITE-ProRule" id="PRU01360"/>
    </source>
</evidence>
<dbReference type="FunFam" id="2.170.130.10:FF:000001">
    <property type="entry name" value="Catecholate siderophore TonB-dependent receptor"/>
    <property type="match status" value="1"/>
</dbReference>
<dbReference type="Proteomes" id="UP000218824">
    <property type="component" value="Chromosome"/>
</dbReference>
<keyword evidence="8" id="KW-0408">Iron</keyword>
<dbReference type="Pfam" id="PF07715">
    <property type="entry name" value="Plug"/>
    <property type="match status" value="1"/>
</dbReference>
<comment type="similarity">
    <text evidence="2 14 16">Belongs to the TonB-dependent receptor family.</text>
</comment>
<evidence type="ECO:0000256" key="2">
    <source>
        <dbReference type="ARBA" id="ARBA00009810"/>
    </source>
</evidence>
<dbReference type="InterPro" id="IPR010917">
    <property type="entry name" value="TonB_rcpt_CS"/>
</dbReference>
<keyword evidence="7" id="KW-0732">Signal</keyword>
<evidence type="ECO:0000256" key="4">
    <source>
        <dbReference type="ARBA" id="ARBA00022452"/>
    </source>
</evidence>
<keyword evidence="6 14" id="KW-0812">Transmembrane</keyword>
<dbReference type="PANTHER" id="PTHR32552">
    <property type="entry name" value="FERRICHROME IRON RECEPTOR-RELATED"/>
    <property type="match status" value="1"/>
</dbReference>
<dbReference type="PROSITE" id="PS01156">
    <property type="entry name" value="TONB_DEPENDENT_REC_2"/>
    <property type="match status" value="1"/>
</dbReference>
<dbReference type="SUPFAM" id="SSF56935">
    <property type="entry name" value="Porins"/>
    <property type="match status" value="1"/>
</dbReference>
<evidence type="ECO:0000256" key="15">
    <source>
        <dbReference type="PROSITE-ProRule" id="PRU10144"/>
    </source>
</evidence>
<keyword evidence="10 16" id="KW-0798">TonB box</keyword>
<keyword evidence="5" id="KW-0410">Iron transport</keyword>
<evidence type="ECO:0000256" key="8">
    <source>
        <dbReference type="ARBA" id="ARBA00023004"/>
    </source>
</evidence>
<dbReference type="InterPro" id="IPR036942">
    <property type="entry name" value="Beta-barrel_TonB_sf"/>
</dbReference>
<feature type="domain" description="TonB-dependent receptor-like beta-barrel" evidence="17">
    <location>
        <begin position="250"/>
        <end position="692"/>
    </location>
</feature>
<dbReference type="KEGG" id="lem:LEN_4520"/>
<keyword evidence="9" id="KW-0406">Ion transport</keyword>
<accession>A0AAU9ARC2</accession>
<dbReference type="EMBL" id="AP014940">
    <property type="protein sequence ID" value="BAW00008.1"/>
    <property type="molecule type" value="Genomic_DNA"/>
</dbReference>
<dbReference type="GO" id="GO:0015344">
    <property type="term" value="F:siderophore uptake transmembrane transporter activity"/>
    <property type="evidence" value="ECO:0007669"/>
    <property type="project" value="TreeGrafter"/>
</dbReference>
<evidence type="ECO:0000256" key="1">
    <source>
        <dbReference type="ARBA" id="ARBA00004571"/>
    </source>
</evidence>
<reference evidence="19 20" key="1">
    <citation type="journal article" date="2017" name="DNA Res.">
        <title>Complete genome sequence and expression profile of the commercial lytic enzyme producer Lysobacter enzymogenes M497-1.</title>
        <authorList>
            <person name="Takami H."/>
            <person name="Toyoda A."/>
            <person name="Uchiyama I."/>
            <person name="Itoh T."/>
            <person name="Takaki Y."/>
            <person name="Arai W."/>
            <person name="Nishi S."/>
            <person name="Kawai M."/>
            <person name="Shinya K."/>
            <person name="Ikeda H."/>
        </authorList>
    </citation>
    <scope>NUCLEOTIDE SEQUENCE [LARGE SCALE GENOMIC DNA]</scope>
    <source>
        <strain evidence="19 20">M497-1</strain>
    </source>
</reference>
<proteinExistence type="inferred from homology"/>
<dbReference type="Pfam" id="PF00593">
    <property type="entry name" value="TonB_dep_Rec_b-barrel"/>
    <property type="match status" value="1"/>
</dbReference>
<dbReference type="InterPro" id="IPR037066">
    <property type="entry name" value="Plug_dom_sf"/>
</dbReference>
<dbReference type="InterPro" id="IPR012910">
    <property type="entry name" value="Plug_dom"/>
</dbReference>
<dbReference type="InterPro" id="IPR039426">
    <property type="entry name" value="TonB-dep_rcpt-like"/>
</dbReference>
<evidence type="ECO:0000256" key="10">
    <source>
        <dbReference type="ARBA" id="ARBA00023077"/>
    </source>
</evidence>
<dbReference type="GO" id="GO:0009279">
    <property type="term" value="C:cell outer membrane"/>
    <property type="evidence" value="ECO:0007669"/>
    <property type="project" value="UniProtKB-SubCell"/>
</dbReference>
<dbReference type="InterPro" id="IPR000531">
    <property type="entry name" value="Beta-barrel_TonB"/>
</dbReference>
<evidence type="ECO:0000256" key="16">
    <source>
        <dbReference type="RuleBase" id="RU003357"/>
    </source>
</evidence>